<organism evidence="3 4">
    <name type="scientific">Tulasnella calospora MUT 4182</name>
    <dbReference type="NCBI Taxonomy" id="1051891"/>
    <lineage>
        <taxon>Eukaryota</taxon>
        <taxon>Fungi</taxon>
        <taxon>Dikarya</taxon>
        <taxon>Basidiomycota</taxon>
        <taxon>Agaricomycotina</taxon>
        <taxon>Agaricomycetes</taxon>
        <taxon>Cantharellales</taxon>
        <taxon>Tulasnellaceae</taxon>
        <taxon>Tulasnella</taxon>
    </lineage>
</organism>
<dbReference type="Proteomes" id="UP000054248">
    <property type="component" value="Unassembled WGS sequence"/>
</dbReference>
<protein>
    <submittedName>
        <fullName evidence="3">Uncharacterized protein</fullName>
    </submittedName>
</protein>
<keyword evidence="1" id="KW-0175">Coiled coil</keyword>
<evidence type="ECO:0000313" key="4">
    <source>
        <dbReference type="Proteomes" id="UP000054248"/>
    </source>
</evidence>
<dbReference type="AlphaFoldDB" id="A0A0C3KBQ2"/>
<feature type="region of interest" description="Disordered" evidence="2">
    <location>
        <begin position="172"/>
        <end position="215"/>
    </location>
</feature>
<feature type="compositionally biased region" description="Basic residues" evidence="2">
    <location>
        <begin position="556"/>
        <end position="567"/>
    </location>
</feature>
<feature type="region of interest" description="Disordered" evidence="2">
    <location>
        <begin position="516"/>
        <end position="585"/>
    </location>
</feature>
<feature type="region of interest" description="Disordered" evidence="2">
    <location>
        <begin position="32"/>
        <end position="154"/>
    </location>
</feature>
<dbReference type="OrthoDB" id="3357948at2759"/>
<feature type="compositionally biased region" description="Pro residues" evidence="2">
    <location>
        <begin position="760"/>
        <end position="770"/>
    </location>
</feature>
<feature type="compositionally biased region" description="Low complexity" evidence="2">
    <location>
        <begin position="173"/>
        <end position="190"/>
    </location>
</feature>
<feature type="compositionally biased region" description="Low complexity" evidence="2">
    <location>
        <begin position="80"/>
        <end position="89"/>
    </location>
</feature>
<reference evidence="3 4" key="1">
    <citation type="submission" date="2014-04" db="EMBL/GenBank/DDBJ databases">
        <authorList>
            <consortium name="DOE Joint Genome Institute"/>
            <person name="Kuo A."/>
            <person name="Girlanda M."/>
            <person name="Perotto S."/>
            <person name="Kohler A."/>
            <person name="Nagy L.G."/>
            <person name="Floudas D."/>
            <person name="Copeland A."/>
            <person name="Barry K.W."/>
            <person name="Cichocki N."/>
            <person name="Veneault-Fourrey C."/>
            <person name="LaButti K."/>
            <person name="Lindquist E.A."/>
            <person name="Lipzen A."/>
            <person name="Lundell T."/>
            <person name="Morin E."/>
            <person name="Murat C."/>
            <person name="Sun H."/>
            <person name="Tunlid A."/>
            <person name="Henrissat B."/>
            <person name="Grigoriev I.V."/>
            <person name="Hibbett D.S."/>
            <person name="Martin F."/>
            <person name="Nordberg H.P."/>
            <person name="Cantor M.N."/>
            <person name="Hua S.X."/>
        </authorList>
    </citation>
    <scope>NUCLEOTIDE SEQUENCE [LARGE SCALE GENOMIC DNA]</scope>
    <source>
        <strain evidence="3 4">MUT 4182</strain>
    </source>
</reference>
<feature type="compositionally biased region" description="Basic and acidic residues" evidence="2">
    <location>
        <begin position="536"/>
        <end position="545"/>
    </location>
</feature>
<feature type="compositionally biased region" description="Basic and acidic residues" evidence="2">
    <location>
        <begin position="266"/>
        <end position="278"/>
    </location>
</feature>
<feature type="compositionally biased region" description="Polar residues" evidence="2">
    <location>
        <begin position="142"/>
        <end position="152"/>
    </location>
</feature>
<reference evidence="4" key="2">
    <citation type="submission" date="2015-01" db="EMBL/GenBank/DDBJ databases">
        <title>Evolutionary Origins and Diversification of the Mycorrhizal Mutualists.</title>
        <authorList>
            <consortium name="DOE Joint Genome Institute"/>
            <consortium name="Mycorrhizal Genomics Consortium"/>
            <person name="Kohler A."/>
            <person name="Kuo A."/>
            <person name="Nagy L.G."/>
            <person name="Floudas D."/>
            <person name="Copeland A."/>
            <person name="Barry K.W."/>
            <person name="Cichocki N."/>
            <person name="Veneault-Fourrey C."/>
            <person name="LaButti K."/>
            <person name="Lindquist E.A."/>
            <person name="Lipzen A."/>
            <person name="Lundell T."/>
            <person name="Morin E."/>
            <person name="Murat C."/>
            <person name="Riley R."/>
            <person name="Ohm R."/>
            <person name="Sun H."/>
            <person name="Tunlid A."/>
            <person name="Henrissat B."/>
            <person name="Grigoriev I.V."/>
            <person name="Hibbett D.S."/>
            <person name="Martin F."/>
        </authorList>
    </citation>
    <scope>NUCLEOTIDE SEQUENCE [LARGE SCALE GENOMIC DNA]</scope>
    <source>
        <strain evidence="4">MUT 4182</strain>
    </source>
</reference>
<dbReference type="HOGENOM" id="CLU_307805_0_0_1"/>
<dbReference type="EMBL" id="KN823257">
    <property type="protein sequence ID" value="KIO18833.1"/>
    <property type="molecule type" value="Genomic_DNA"/>
</dbReference>
<feature type="compositionally biased region" description="Low complexity" evidence="2">
    <location>
        <begin position="206"/>
        <end position="215"/>
    </location>
</feature>
<feature type="compositionally biased region" description="Polar residues" evidence="2">
    <location>
        <begin position="794"/>
        <end position="803"/>
    </location>
</feature>
<keyword evidence="4" id="KW-1185">Reference proteome</keyword>
<feature type="region of interest" description="Disordered" evidence="2">
    <location>
        <begin position="754"/>
        <end position="805"/>
    </location>
</feature>
<evidence type="ECO:0000313" key="3">
    <source>
        <dbReference type="EMBL" id="KIO18833.1"/>
    </source>
</evidence>
<evidence type="ECO:0000256" key="2">
    <source>
        <dbReference type="SAM" id="MobiDB-lite"/>
    </source>
</evidence>
<evidence type="ECO:0000256" key="1">
    <source>
        <dbReference type="SAM" id="Coils"/>
    </source>
</evidence>
<gene>
    <name evidence="3" type="ORF">M407DRAFT_11691</name>
</gene>
<sequence>MLSTLYSTSTPSTDNLDPATLRRASAHRHSLAPLPIIPSMDDYRFGAQSNQSTDGRLSQDLVQQLAMSSRSSSRHRSHRSASSSTRRASLPLLSTTQAGIVHTTHPHPYLPSPRSSTFRHRPSVSSVTTNGTSGSTSTSTNDETMMVQQPQRDASPELSGIYRDMQSYVFGASSSSSQQNPSASTSASTNLHPFAPGPSSLRNVRAASRQSSSANSISVAAAMHRSSLYDDTDMNDLSDAGSAYSPEDDALFLRSQRQSTFAATTDRMDIDQERKLSRDMSAGLPSSSGRASARSMEKKRERGTRHSRGPGFSSAALAMTRYDADRSEEPSTDEDDSNRAMERSKMRAIDDGSRRPSLPTNVHHGPDIPSHNWAQASTAAAAAPISPTTFRFGAQEAAVPAQMSISSIPGSPTTPTAATFNGMMLAAANSAMGSAQLQSYPSVSLQPLNMAPGASGAMARSVSSPSKVSLDLMSVAAATGRMTSVHNQAFDTLSPEDGQVVLEQLKQRSSLRIRISRAFGGNGGSKDSGAPNGSNHGDDSSRDGRSASPHVVAVGKPHKDHHHHHHAGRDDPHHGHTSGPHEAAFEPPWMLMTPMYVKEAVIAAERSMYTGFASLGLAVQPSKKSKRQAPPPSPVITPAMRRNSVLDSVPNEAMCMLLPLWDLTLDLEEDKRRRRQMVDDLDIDLDDLEEEDEDEQEEDAVDEMLVDEVVDAEALERKRLVKELAKRRKLMPPPRVERKYLLAYYVPFDAKRQSMAATTSPPPPPVPPLPNDHRTSKKRPRQGTNAAAPRPSLQRRNSGSSATKPLPVKSFRVIARILTPAELRDSGLNPPRNIVDPKRMQQQSTSYFHSSLNYHRMDRRLSSSSIFGDVVPSAFNAVIAVCNDRRRGVEFVPEGLDSLGLCGGETLVGPNGAVEKLPPLFPPAHMVPVKERLTPPLNAVGRQIVEMIWGGCLALTELGI</sequence>
<feature type="region of interest" description="Disordered" evidence="2">
    <location>
        <begin position="322"/>
        <end position="341"/>
    </location>
</feature>
<feature type="region of interest" description="Disordered" evidence="2">
    <location>
        <begin position="620"/>
        <end position="639"/>
    </location>
</feature>
<feature type="compositionally biased region" description="Low complexity" evidence="2">
    <location>
        <begin position="123"/>
        <end position="141"/>
    </location>
</feature>
<feature type="coiled-coil region" evidence="1">
    <location>
        <begin position="671"/>
        <end position="698"/>
    </location>
</feature>
<feature type="compositionally biased region" description="Polar residues" evidence="2">
    <location>
        <begin position="47"/>
        <end position="67"/>
    </location>
</feature>
<proteinExistence type="predicted"/>
<feature type="region of interest" description="Disordered" evidence="2">
    <location>
        <begin position="259"/>
        <end position="316"/>
    </location>
</feature>
<name>A0A0C3KBQ2_9AGAM</name>
<accession>A0A0C3KBQ2</accession>